<dbReference type="EMBL" id="MFIX01000034">
    <property type="protein sequence ID" value="OGG05938.1"/>
    <property type="molecule type" value="Genomic_DNA"/>
</dbReference>
<dbReference type="AlphaFoldDB" id="A0A1F5Z0F6"/>
<evidence type="ECO:0000256" key="1">
    <source>
        <dbReference type="SAM" id="Phobius"/>
    </source>
</evidence>
<feature type="transmembrane region" description="Helical" evidence="1">
    <location>
        <begin position="38"/>
        <end position="64"/>
    </location>
</feature>
<proteinExistence type="predicted"/>
<dbReference type="Pfam" id="PF09991">
    <property type="entry name" value="DUF2232"/>
    <property type="match status" value="1"/>
</dbReference>
<evidence type="ECO:0008006" key="4">
    <source>
        <dbReference type="Google" id="ProtNLM"/>
    </source>
</evidence>
<feature type="transmembrane region" description="Helical" evidence="1">
    <location>
        <begin position="187"/>
        <end position="204"/>
    </location>
</feature>
<evidence type="ECO:0000313" key="3">
    <source>
        <dbReference type="Proteomes" id="UP000179129"/>
    </source>
</evidence>
<dbReference type="InterPro" id="IPR018710">
    <property type="entry name" value="DUF2232"/>
</dbReference>
<accession>A0A1F5Z0F6</accession>
<feature type="transmembrane region" description="Helical" evidence="1">
    <location>
        <begin position="76"/>
        <end position="99"/>
    </location>
</feature>
<keyword evidence="1" id="KW-0472">Membrane</keyword>
<comment type="caution">
    <text evidence="2">The sequence shown here is derived from an EMBL/GenBank/DDBJ whole genome shotgun (WGS) entry which is preliminary data.</text>
</comment>
<dbReference type="PANTHER" id="PTHR41324">
    <property type="entry name" value="MEMBRANE PROTEIN-RELATED"/>
    <property type="match status" value="1"/>
</dbReference>
<dbReference type="PANTHER" id="PTHR41324:SF1">
    <property type="entry name" value="DUF2232 DOMAIN-CONTAINING PROTEIN"/>
    <property type="match status" value="1"/>
</dbReference>
<keyword evidence="1" id="KW-0812">Transmembrane</keyword>
<organism evidence="2 3">
    <name type="scientific">Candidatus Glassbacteria bacterium RIFCSPLOWO2_12_FULL_58_11</name>
    <dbReference type="NCBI Taxonomy" id="1817867"/>
    <lineage>
        <taxon>Bacteria</taxon>
        <taxon>Candidatus Glassiibacteriota</taxon>
    </lineage>
</organism>
<feature type="transmembrane region" description="Helical" evidence="1">
    <location>
        <begin position="210"/>
        <end position="235"/>
    </location>
</feature>
<reference evidence="2 3" key="1">
    <citation type="journal article" date="2016" name="Nat. Commun.">
        <title>Thousands of microbial genomes shed light on interconnected biogeochemical processes in an aquifer system.</title>
        <authorList>
            <person name="Anantharaman K."/>
            <person name="Brown C.T."/>
            <person name="Hug L.A."/>
            <person name="Sharon I."/>
            <person name="Castelle C.J."/>
            <person name="Probst A.J."/>
            <person name="Thomas B.C."/>
            <person name="Singh A."/>
            <person name="Wilkins M.J."/>
            <person name="Karaoz U."/>
            <person name="Brodie E.L."/>
            <person name="Williams K.H."/>
            <person name="Hubbard S.S."/>
            <person name="Banfield J.F."/>
        </authorList>
    </citation>
    <scope>NUCLEOTIDE SEQUENCE [LARGE SCALE GENOMIC DNA]</scope>
</reference>
<dbReference type="STRING" id="1817867.A3F83_05050"/>
<gene>
    <name evidence="2" type="ORF">A3F83_05050</name>
</gene>
<protein>
    <recommendedName>
        <fullName evidence="4">DUF2232 domain-containing protein</fullName>
    </recommendedName>
</protein>
<feature type="transmembrane region" description="Helical" evidence="1">
    <location>
        <begin position="141"/>
        <end position="161"/>
    </location>
</feature>
<sequence>MSNPFMLVAMGATLGLIFFWCDHRAAYRKIAGLAMLPLLALVLWLEPLLSFFALTASFIGVWTLRKNFFSTVTSNALVGCLIAVALTAGVVLETGPALWGRIEANALATQQRWQKLAVKEDPADSEQKELWEKWNRLAVKIIPGHFVLMMIASFFLSIILYRRYGKSRLPLSLGCSQFNEYRFEDNWVWLVIIGLVLALLFSANETLLRVAINILFVMGMLYIIRGLAVMFYFIARRQGGTLLRVLLVALCLTPMVMLHLVFGLLDTWVDFRRSVPATR</sequence>
<dbReference type="Proteomes" id="UP000179129">
    <property type="component" value="Unassembled WGS sequence"/>
</dbReference>
<keyword evidence="1" id="KW-1133">Transmembrane helix</keyword>
<feature type="transmembrane region" description="Helical" evidence="1">
    <location>
        <begin position="242"/>
        <end position="265"/>
    </location>
</feature>
<evidence type="ECO:0000313" key="2">
    <source>
        <dbReference type="EMBL" id="OGG05938.1"/>
    </source>
</evidence>
<name>A0A1F5Z0F6_9BACT</name>